<name>A0AAN5A0K9_9RHOB</name>
<dbReference type="EMBL" id="FNOB01000015">
    <property type="protein sequence ID" value="SDX40076.1"/>
    <property type="molecule type" value="Genomic_DNA"/>
</dbReference>
<dbReference type="InterPro" id="IPR000835">
    <property type="entry name" value="HTH_MarR-typ"/>
</dbReference>
<evidence type="ECO:0000256" key="2">
    <source>
        <dbReference type="ARBA" id="ARBA00023125"/>
    </source>
</evidence>
<dbReference type="GO" id="GO:0003677">
    <property type="term" value="F:DNA binding"/>
    <property type="evidence" value="ECO:0007669"/>
    <property type="project" value="UniProtKB-KW"/>
</dbReference>
<dbReference type="RefSeq" id="WP_035837510.1">
    <property type="nucleotide sequence ID" value="NZ_BNAB01000016.1"/>
</dbReference>
<keyword evidence="7" id="KW-1185">Reference proteome</keyword>
<protein>
    <submittedName>
        <fullName evidence="6">Transcriptional regulator, MarR family</fullName>
    </submittedName>
</protein>
<dbReference type="InterPro" id="IPR036388">
    <property type="entry name" value="WH-like_DNA-bd_sf"/>
</dbReference>
<dbReference type="Pfam" id="PF12802">
    <property type="entry name" value="MarR_2"/>
    <property type="match status" value="1"/>
</dbReference>
<dbReference type="PROSITE" id="PS50995">
    <property type="entry name" value="HTH_MARR_2"/>
    <property type="match status" value="1"/>
</dbReference>
<dbReference type="PANTHER" id="PTHR42756:SF1">
    <property type="entry name" value="TRANSCRIPTIONAL REPRESSOR OF EMRAB OPERON"/>
    <property type="match status" value="1"/>
</dbReference>
<keyword evidence="1" id="KW-0805">Transcription regulation</keyword>
<dbReference type="Proteomes" id="UP000634647">
    <property type="component" value="Unassembled WGS sequence"/>
</dbReference>
<evidence type="ECO:0000256" key="1">
    <source>
        <dbReference type="ARBA" id="ARBA00023015"/>
    </source>
</evidence>
<dbReference type="PRINTS" id="PR00598">
    <property type="entry name" value="HTHMARR"/>
</dbReference>
<dbReference type="Gene3D" id="1.10.10.10">
    <property type="entry name" value="Winged helix-like DNA-binding domain superfamily/Winged helix DNA-binding domain"/>
    <property type="match status" value="1"/>
</dbReference>
<evidence type="ECO:0000313" key="7">
    <source>
        <dbReference type="Proteomes" id="UP000199541"/>
    </source>
</evidence>
<gene>
    <name evidence="5" type="ORF">GCM10008024_31180</name>
    <name evidence="6" type="ORF">SAMN05444006_11545</name>
</gene>
<dbReference type="Proteomes" id="UP000199541">
    <property type="component" value="Unassembled WGS sequence"/>
</dbReference>
<dbReference type="EMBL" id="BNAB01000016">
    <property type="protein sequence ID" value="GHE04337.1"/>
    <property type="molecule type" value="Genomic_DNA"/>
</dbReference>
<reference evidence="5" key="1">
    <citation type="journal article" date="2014" name="Int. J. Syst. Evol. Microbiol.">
        <title>Complete genome sequence of Corynebacterium casei LMG S-19264T (=DSM 44701T), isolated from a smear-ripened cheese.</title>
        <authorList>
            <consortium name="US DOE Joint Genome Institute (JGI-PGF)"/>
            <person name="Walter F."/>
            <person name="Albersmeier A."/>
            <person name="Kalinowski J."/>
            <person name="Ruckert C."/>
        </authorList>
    </citation>
    <scope>NUCLEOTIDE SEQUENCE</scope>
    <source>
        <strain evidence="5">CGMCC 1.10859</strain>
    </source>
</reference>
<comment type="caution">
    <text evidence="5">The sequence shown here is derived from an EMBL/GenBank/DDBJ whole genome shotgun (WGS) entry which is preliminary data.</text>
</comment>
<proteinExistence type="predicted"/>
<dbReference type="GO" id="GO:0003700">
    <property type="term" value="F:DNA-binding transcription factor activity"/>
    <property type="evidence" value="ECO:0007669"/>
    <property type="project" value="InterPro"/>
</dbReference>
<evidence type="ECO:0000313" key="6">
    <source>
        <dbReference type="EMBL" id="SDX40076.1"/>
    </source>
</evidence>
<keyword evidence="3" id="KW-0804">Transcription</keyword>
<organism evidence="5 8">
    <name type="scientific">Allgaiera indica</name>
    <dbReference type="NCBI Taxonomy" id="765699"/>
    <lineage>
        <taxon>Bacteria</taxon>
        <taxon>Pseudomonadati</taxon>
        <taxon>Pseudomonadota</taxon>
        <taxon>Alphaproteobacteria</taxon>
        <taxon>Rhodobacterales</taxon>
        <taxon>Paracoccaceae</taxon>
        <taxon>Allgaiera</taxon>
    </lineage>
</organism>
<keyword evidence="2" id="KW-0238">DNA-binding</keyword>
<reference evidence="6 7" key="2">
    <citation type="submission" date="2016-10" db="EMBL/GenBank/DDBJ databases">
        <authorList>
            <person name="Varghese N."/>
            <person name="Submissions S."/>
        </authorList>
    </citation>
    <scope>NUCLEOTIDE SEQUENCE [LARGE SCALE GENOMIC DNA]</scope>
    <source>
        <strain evidence="6 7">DSM 24802</strain>
    </source>
</reference>
<reference evidence="5" key="3">
    <citation type="submission" date="2023-06" db="EMBL/GenBank/DDBJ databases">
        <authorList>
            <person name="Sun Q."/>
            <person name="Zhou Y."/>
        </authorList>
    </citation>
    <scope>NUCLEOTIDE SEQUENCE</scope>
    <source>
        <strain evidence="5">CGMCC 1.10859</strain>
    </source>
</reference>
<dbReference type="PANTHER" id="PTHR42756">
    <property type="entry name" value="TRANSCRIPTIONAL REGULATOR, MARR"/>
    <property type="match status" value="1"/>
</dbReference>
<evidence type="ECO:0000313" key="8">
    <source>
        <dbReference type="Proteomes" id="UP000634647"/>
    </source>
</evidence>
<evidence type="ECO:0000256" key="3">
    <source>
        <dbReference type="ARBA" id="ARBA00023163"/>
    </source>
</evidence>
<feature type="domain" description="HTH marR-type" evidence="4">
    <location>
        <begin position="8"/>
        <end position="140"/>
    </location>
</feature>
<dbReference type="PROSITE" id="PS01117">
    <property type="entry name" value="HTH_MARR_1"/>
    <property type="match status" value="1"/>
</dbReference>
<evidence type="ECO:0000313" key="5">
    <source>
        <dbReference type="EMBL" id="GHE04337.1"/>
    </source>
</evidence>
<dbReference type="InterPro" id="IPR036390">
    <property type="entry name" value="WH_DNA-bd_sf"/>
</dbReference>
<accession>A0AAN5A0K9</accession>
<sequence length="149" mass="16919">MTEGYRLHQSLLYQLTLTSRLQERRLDEGLRQHGLTRLTWCVLLALHVERLTRPSEIAEFIGIDRTAISRALRQMEAAGWIARSGGTTDRRTTRVETTPEGAALCERATPVAEENARHFLSKLPEGGARALQELMARLREGEARNLPRF</sequence>
<dbReference type="SMART" id="SM00347">
    <property type="entry name" value="HTH_MARR"/>
    <property type="match status" value="1"/>
</dbReference>
<dbReference type="SUPFAM" id="SSF46785">
    <property type="entry name" value="Winged helix' DNA-binding domain"/>
    <property type="match status" value="1"/>
</dbReference>
<dbReference type="InterPro" id="IPR023187">
    <property type="entry name" value="Tscrpt_reg_MarR-type_CS"/>
</dbReference>
<evidence type="ECO:0000259" key="4">
    <source>
        <dbReference type="PROSITE" id="PS50995"/>
    </source>
</evidence>
<dbReference type="AlphaFoldDB" id="A0AAN5A0K9"/>